<reference evidence="10 11" key="1">
    <citation type="journal article" date="2017" name="Int. J. Parasitol.">
        <title>The genome of the protozoan parasite Cystoisospora suis and a reverse vaccinology approach to identify vaccine candidates.</title>
        <authorList>
            <person name="Palmieri N."/>
            <person name="Shrestha A."/>
            <person name="Ruttkowski B."/>
            <person name="Beck T."/>
            <person name="Vogl C."/>
            <person name="Tomley F."/>
            <person name="Blake D.P."/>
            <person name="Joachim A."/>
        </authorList>
    </citation>
    <scope>NUCLEOTIDE SEQUENCE [LARGE SCALE GENOMIC DNA]</scope>
    <source>
        <strain evidence="10 11">Wien I</strain>
    </source>
</reference>
<sequence>MAIGPLGRIIAQFVVVAGSSIGRAVIQKRYRAVPDYSSVQAYRDAAKRGTLNASGGPGQRQPLSLRPRMSTDEARRILGLEGSASPSATPLCREEIEARHKRLYEINAPSVRFAGSPYLQKKVNVAKIVLLESLADEQRASATLKGNEKCENK</sequence>
<dbReference type="AlphaFoldDB" id="A0A2C6KPW4"/>
<evidence type="ECO:0000256" key="3">
    <source>
        <dbReference type="ARBA" id="ARBA00022448"/>
    </source>
</evidence>
<comment type="similarity">
    <text evidence="2">Belongs to the TIM16/PAM16 family.</text>
</comment>
<dbReference type="InterPro" id="IPR036869">
    <property type="entry name" value="J_dom_sf"/>
</dbReference>
<keyword evidence="5" id="KW-0653">Protein transport</keyword>
<accession>A0A2C6KPW4</accession>
<protein>
    <submittedName>
        <fullName evidence="10">Mitochondria-associated granulocyte macrophage csf signaling</fullName>
    </submittedName>
</protein>
<keyword evidence="3" id="KW-0813">Transport</keyword>
<dbReference type="PANTHER" id="PTHR12388:SF0">
    <property type="entry name" value="MITOCHONDRIAL IMPORT INNER MEMBRANE TRANSLOCASE SUBUNIT TIM16"/>
    <property type="match status" value="1"/>
</dbReference>
<evidence type="ECO:0000256" key="2">
    <source>
        <dbReference type="ARBA" id="ARBA00008817"/>
    </source>
</evidence>
<comment type="subcellular location">
    <subcellularLocation>
        <location evidence="1">Mitochondrion inner membrane</location>
        <topology evidence="1">Peripheral membrane protein</topology>
    </subcellularLocation>
</comment>
<feature type="region of interest" description="Disordered" evidence="9">
    <location>
        <begin position="48"/>
        <end position="68"/>
    </location>
</feature>
<evidence type="ECO:0000256" key="1">
    <source>
        <dbReference type="ARBA" id="ARBA00004637"/>
    </source>
</evidence>
<keyword evidence="8" id="KW-0472">Membrane</keyword>
<dbReference type="PANTHER" id="PTHR12388">
    <property type="entry name" value="MITOCHONDRIA ASSOCIATED GRANULOCYTE MACROPHAGE CSF SIGNALING MOLECULE"/>
    <property type="match status" value="1"/>
</dbReference>
<evidence type="ECO:0000313" key="11">
    <source>
        <dbReference type="Proteomes" id="UP000221165"/>
    </source>
</evidence>
<dbReference type="Pfam" id="PF03656">
    <property type="entry name" value="Pam16"/>
    <property type="match status" value="1"/>
</dbReference>
<dbReference type="VEuPathDB" id="ToxoDB:CSUI_007006"/>
<name>A0A2C6KPW4_9APIC</name>
<keyword evidence="6" id="KW-0811">Translocation</keyword>
<dbReference type="OrthoDB" id="10262892at2759"/>
<dbReference type="GO" id="GO:0030150">
    <property type="term" value="P:protein import into mitochondrial matrix"/>
    <property type="evidence" value="ECO:0007669"/>
    <property type="project" value="InterPro"/>
</dbReference>
<organism evidence="10 11">
    <name type="scientific">Cystoisospora suis</name>
    <dbReference type="NCBI Taxonomy" id="483139"/>
    <lineage>
        <taxon>Eukaryota</taxon>
        <taxon>Sar</taxon>
        <taxon>Alveolata</taxon>
        <taxon>Apicomplexa</taxon>
        <taxon>Conoidasida</taxon>
        <taxon>Coccidia</taxon>
        <taxon>Eucoccidiorida</taxon>
        <taxon>Eimeriorina</taxon>
        <taxon>Sarcocystidae</taxon>
        <taxon>Cystoisospora</taxon>
    </lineage>
</organism>
<evidence type="ECO:0000256" key="5">
    <source>
        <dbReference type="ARBA" id="ARBA00022927"/>
    </source>
</evidence>
<evidence type="ECO:0000256" key="7">
    <source>
        <dbReference type="ARBA" id="ARBA00023128"/>
    </source>
</evidence>
<dbReference type="Gene3D" id="1.10.287.110">
    <property type="entry name" value="DnaJ domain"/>
    <property type="match status" value="1"/>
</dbReference>
<evidence type="ECO:0000256" key="8">
    <source>
        <dbReference type="ARBA" id="ARBA00023136"/>
    </source>
</evidence>
<evidence type="ECO:0000313" key="10">
    <source>
        <dbReference type="EMBL" id="PHJ19169.1"/>
    </source>
</evidence>
<keyword evidence="7" id="KW-0496">Mitochondrion</keyword>
<dbReference type="Proteomes" id="UP000221165">
    <property type="component" value="Unassembled WGS sequence"/>
</dbReference>
<gene>
    <name evidence="10" type="ORF">CSUI_007006</name>
</gene>
<proteinExistence type="inferred from homology"/>
<keyword evidence="4" id="KW-0999">Mitochondrion inner membrane</keyword>
<keyword evidence="11" id="KW-1185">Reference proteome</keyword>
<evidence type="ECO:0000256" key="6">
    <source>
        <dbReference type="ARBA" id="ARBA00023010"/>
    </source>
</evidence>
<dbReference type="RefSeq" id="XP_067920871.1">
    <property type="nucleotide sequence ID" value="XM_068067156.1"/>
</dbReference>
<comment type="caution">
    <text evidence="10">The sequence shown here is derived from an EMBL/GenBank/DDBJ whole genome shotgun (WGS) entry which is preliminary data.</text>
</comment>
<dbReference type="GO" id="GO:0005744">
    <property type="term" value="C:TIM23 mitochondrial import inner membrane translocase complex"/>
    <property type="evidence" value="ECO:0007669"/>
    <property type="project" value="InterPro"/>
</dbReference>
<dbReference type="EMBL" id="MIGC01003605">
    <property type="protein sequence ID" value="PHJ19169.1"/>
    <property type="molecule type" value="Genomic_DNA"/>
</dbReference>
<evidence type="ECO:0000256" key="4">
    <source>
        <dbReference type="ARBA" id="ARBA00022792"/>
    </source>
</evidence>
<dbReference type="GeneID" id="94430367"/>
<dbReference type="InterPro" id="IPR005341">
    <property type="entry name" value="Tim16"/>
</dbReference>
<evidence type="ECO:0000256" key="9">
    <source>
        <dbReference type="SAM" id="MobiDB-lite"/>
    </source>
</evidence>